<evidence type="ECO:0000313" key="1">
    <source>
        <dbReference type="EMBL" id="SVA27397.1"/>
    </source>
</evidence>
<organism evidence="1">
    <name type="scientific">marine metagenome</name>
    <dbReference type="NCBI Taxonomy" id="408172"/>
    <lineage>
        <taxon>unclassified sequences</taxon>
        <taxon>metagenomes</taxon>
        <taxon>ecological metagenomes</taxon>
    </lineage>
</organism>
<sequence length="26" mass="3225">IYVDPKKYIEINLMYFKILANIDLFF</sequence>
<reference evidence="1" key="1">
    <citation type="submission" date="2018-05" db="EMBL/GenBank/DDBJ databases">
        <authorList>
            <person name="Lanie J.A."/>
            <person name="Ng W.-L."/>
            <person name="Kazmierczak K.M."/>
            <person name="Andrzejewski T.M."/>
            <person name="Davidsen T.M."/>
            <person name="Wayne K.J."/>
            <person name="Tettelin H."/>
            <person name="Glass J.I."/>
            <person name="Rusch D."/>
            <person name="Podicherti R."/>
            <person name="Tsui H.-C.T."/>
            <person name="Winkler M.E."/>
        </authorList>
    </citation>
    <scope>NUCLEOTIDE SEQUENCE</scope>
</reference>
<dbReference type="AlphaFoldDB" id="A0A381UJA0"/>
<accession>A0A381UJA0</accession>
<protein>
    <submittedName>
        <fullName evidence="1">Uncharacterized protein</fullName>
    </submittedName>
</protein>
<gene>
    <name evidence="1" type="ORF">METZ01_LOCUS80251</name>
</gene>
<feature type="non-terminal residue" evidence="1">
    <location>
        <position position="1"/>
    </location>
</feature>
<dbReference type="EMBL" id="UINC01006416">
    <property type="protein sequence ID" value="SVA27397.1"/>
    <property type="molecule type" value="Genomic_DNA"/>
</dbReference>
<name>A0A381UJA0_9ZZZZ</name>
<proteinExistence type="predicted"/>